<dbReference type="SUPFAM" id="SSF51735">
    <property type="entry name" value="NAD(P)-binding Rossmann-fold domains"/>
    <property type="match status" value="1"/>
</dbReference>
<feature type="domain" description="D-isomer specific 2-hydroxyacid dehydrogenase catalytic" evidence="5">
    <location>
        <begin position="26"/>
        <end position="309"/>
    </location>
</feature>
<dbReference type="InterPro" id="IPR006140">
    <property type="entry name" value="D-isomer_DH_NAD-bd"/>
</dbReference>
<proteinExistence type="inferred from homology"/>
<keyword evidence="3" id="KW-0520">NAD</keyword>
<evidence type="ECO:0000256" key="2">
    <source>
        <dbReference type="ARBA" id="ARBA00023002"/>
    </source>
</evidence>
<dbReference type="GO" id="GO:0051287">
    <property type="term" value="F:NAD binding"/>
    <property type="evidence" value="ECO:0007669"/>
    <property type="project" value="InterPro"/>
</dbReference>
<evidence type="ECO:0000313" key="7">
    <source>
        <dbReference type="EMBL" id="OLS01796.1"/>
    </source>
</evidence>
<dbReference type="PANTHER" id="PTHR43761">
    <property type="entry name" value="D-ISOMER SPECIFIC 2-HYDROXYACID DEHYDROGENASE FAMILY PROTEIN (AFU_ORTHOLOGUE AFUA_1G13630)"/>
    <property type="match status" value="1"/>
</dbReference>
<dbReference type="InterPro" id="IPR029752">
    <property type="entry name" value="D-isomer_DH_CS1"/>
</dbReference>
<reference evidence="7 8" key="1">
    <citation type="submission" date="2016-02" db="EMBL/GenBank/DDBJ databases">
        <title>Genome sequence of Tissierella creatinophila DSM 6911.</title>
        <authorList>
            <person name="Poehlein A."/>
            <person name="Daniel R."/>
        </authorList>
    </citation>
    <scope>NUCLEOTIDE SEQUENCE [LARGE SCALE GENOMIC DNA]</scope>
    <source>
        <strain evidence="7 8">DSM 6911</strain>
    </source>
</reference>
<comment type="similarity">
    <text evidence="1 4">Belongs to the D-isomer specific 2-hydroxyacid dehydrogenase family.</text>
</comment>
<dbReference type="EC" id="1.-.-.-" evidence="7"/>
<dbReference type="Proteomes" id="UP000186112">
    <property type="component" value="Unassembled WGS sequence"/>
</dbReference>
<dbReference type="PANTHER" id="PTHR43761:SF1">
    <property type="entry name" value="D-ISOMER SPECIFIC 2-HYDROXYACID DEHYDROGENASE CATALYTIC DOMAIN-CONTAINING PROTEIN-RELATED"/>
    <property type="match status" value="1"/>
</dbReference>
<evidence type="ECO:0000259" key="6">
    <source>
        <dbReference type="Pfam" id="PF02826"/>
    </source>
</evidence>
<gene>
    <name evidence="7" type="ORF">TICRE_21720</name>
</gene>
<dbReference type="Pfam" id="PF02826">
    <property type="entry name" value="2-Hacid_dh_C"/>
    <property type="match status" value="1"/>
</dbReference>
<evidence type="ECO:0000256" key="1">
    <source>
        <dbReference type="ARBA" id="ARBA00005854"/>
    </source>
</evidence>
<dbReference type="EMBL" id="LTDM01000059">
    <property type="protein sequence ID" value="OLS01796.1"/>
    <property type="molecule type" value="Genomic_DNA"/>
</dbReference>
<feature type="domain" description="D-isomer specific 2-hydroxyacid dehydrogenase NAD-binding" evidence="6">
    <location>
        <begin position="112"/>
        <end position="281"/>
    </location>
</feature>
<dbReference type="Pfam" id="PF00389">
    <property type="entry name" value="2-Hacid_dh"/>
    <property type="match status" value="1"/>
</dbReference>
<evidence type="ECO:0000256" key="3">
    <source>
        <dbReference type="ARBA" id="ARBA00023027"/>
    </source>
</evidence>
<dbReference type="RefSeq" id="WP_075727947.1">
    <property type="nucleotide sequence ID" value="NZ_LTDM01000059.1"/>
</dbReference>
<dbReference type="SUPFAM" id="SSF52283">
    <property type="entry name" value="Formate/glycerate dehydrogenase catalytic domain-like"/>
    <property type="match status" value="1"/>
</dbReference>
<name>A0A1U7M3D7_TISCR</name>
<dbReference type="InterPro" id="IPR029753">
    <property type="entry name" value="D-isomer_DH_CS"/>
</dbReference>
<dbReference type="CDD" id="cd12162">
    <property type="entry name" value="2-Hacid_dh_4"/>
    <property type="match status" value="1"/>
</dbReference>
<dbReference type="InterPro" id="IPR006139">
    <property type="entry name" value="D-isomer_2_OHA_DH_cat_dom"/>
</dbReference>
<sequence>MKIVVLDGDRVNPGDISWDGFRELGDLKVYDMVSFNLKDSDLIIEKIGDAEAILINKTPIDRKIIEAASNLKYIGVMATGYNTVDLDSARENGVVVTNIPTYGTDAVAQMTFALLLELTNHVSHHNSEVKKGRWKDEREWCFWDKPLMELKGKTMGIIGFGRIGQKVGEIAKAFDMKVLSTTSRDDKLDEVLKNSDIISLNCPLTEKTRGIINKESIAKMKDGVLIINTARGALIVEKDLKEALDSGKVGGAGVDTVSFEPIKDDNPLLSSKNIIITPHISWAPIETRARLMDIAVDNFRNFLDGKIVNQVN</sequence>
<dbReference type="PROSITE" id="PS00671">
    <property type="entry name" value="D_2_HYDROXYACID_DH_3"/>
    <property type="match status" value="1"/>
</dbReference>
<dbReference type="OrthoDB" id="9805416at2"/>
<protein>
    <submittedName>
        <fullName evidence="7">Putative 2-hydroxyacid dehydrogenase</fullName>
        <ecNumber evidence="7">1.-.-.-</ecNumber>
    </submittedName>
</protein>
<comment type="caution">
    <text evidence="7">The sequence shown here is derived from an EMBL/GenBank/DDBJ whole genome shotgun (WGS) entry which is preliminary data.</text>
</comment>
<dbReference type="InterPro" id="IPR050418">
    <property type="entry name" value="D-iso_2-hydroxyacid_DH_PdxB"/>
</dbReference>
<evidence type="ECO:0000313" key="8">
    <source>
        <dbReference type="Proteomes" id="UP000186112"/>
    </source>
</evidence>
<keyword evidence="8" id="KW-1185">Reference proteome</keyword>
<keyword evidence="2 4" id="KW-0560">Oxidoreductase</keyword>
<dbReference type="PROSITE" id="PS00065">
    <property type="entry name" value="D_2_HYDROXYACID_DH_1"/>
    <property type="match status" value="1"/>
</dbReference>
<evidence type="ECO:0000259" key="5">
    <source>
        <dbReference type="Pfam" id="PF00389"/>
    </source>
</evidence>
<dbReference type="AlphaFoldDB" id="A0A1U7M3D7"/>
<evidence type="ECO:0000256" key="4">
    <source>
        <dbReference type="RuleBase" id="RU003719"/>
    </source>
</evidence>
<dbReference type="InterPro" id="IPR036291">
    <property type="entry name" value="NAD(P)-bd_dom_sf"/>
</dbReference>
<accession>A0A1U7M3D7</accession>
<dbReference type="GO" id="GO:0016616">
    <property type="term" value="F:oxidoreductase activity, acting on the CH-OH group of donors, NAD or NADP as acceptor"/>
    <property type="evidence" value="ECO:0007669"/>
    <property type="project" value="InterPro"/>
</dbReference>
<organism evidence="7 8">
    <name type="scientific">Tissierella creatinophila DSM 6911</name>
    <dbReference type="NCBI Taxonomy" id="1123403"/>
    <lineage>
        <taxon>Bacteria</taxon>
        <taxon>Bacillati</taxon>
        <taxon>Bacillota</taxon>
        <taxon>Tissierellia</taxon>
        <taxon>Tissierellales</taxon>
        <taxon>Tissierellaceae</taxon>
        <taxon>Tissierella</taxon>
    </lineage>
</organism>
<dbReference type="PROSITE" id="PS00670">
    <property type="entry name" value="D_2_HYDROXYACID_DH_2"/>
    <property type="match status" value="1"/>
</dbReference>
<dbReference type="Gene3D" id="3.40.50.720">
    <property type="entry name" value="NAD(P)-binding Rossmann-like Domain"/>
    <property type="match status" value="2"/>
</dbReference>